<feature type="compositionally biased region" description="Polar residues" evidence="4">
    <location>
        <begin position="14"/>
        <end position="32"/>
    </location>
</feature>
<feature type="domain" description="AN1-type" evidence="5">
    <location>
        <begin position="129"/>
        <end position="169"/>
    </location>
</feature>
<keyword evidence="2" id="KW-0863">Zinc-finger</keyword>
<dbReference type="GO" id="GO:0008270">
    <property type="term" value="F:zinc ion binding"/>
    <property type="evidence" value="ECO:0007669"/>
    <property type="project" value="UniProtKB-KW"/>
</dbReference>
<comment type="caution">
    <text evidence="6">The sequence shown here is derived from an EMBL/GenBank/DDBJ whole genome shotgun (WGS) entry which is preliminary data.</text>
</comment>
<evidence type="ECO:0000256" key="3">
    <source>
        <dbReference type="ARBA" id="ARBA00022833"/>
    </source>
</evidence>
<dbReference type="InterPro" id="IPR000058">
    <property type="entry name" value="Znf_AN1"/>
</dbReference>
<name>A0A9P3HG08_9FUNG</name>
<keyword evidence="1" id="KW-0479">Metal-binding</keyword>
<dbReference type="EMBL" id="BQFW01000011">
    <property type="protein sequence ID" value="GJJ75883.1"/>
    <property type="molecule type" value="Genomic_DNA"/>
</dbReference>
<keyword evidence="7" id="KW-1185">Reference proteome</keyword>
<dbReference type="Proteomes" id="UP000827284">
    <property type="component" value="Unassembled WGS sequence"/>
</dbReference>
<proteinExistence type="predicted"/>
<protein>
    <recommendedName>
        <fullName evidence="5">AN1-type domain-containing protein</fullName>
    </recommendedName>
</protein>
<sequence>MCSKCFREVGGQKPIQTDSTGTALTAPQQKQNLPDLPITHLAPAADTPPSSSTSSSPLVQAPLAVEQPSAPVPAVVPAPVAVEQKQEPSQQQQQHNVPSPTASSTAAMDTTPDAPAPGERAVQVNKGRCFMCRAKIPLAKQAINKCRCDYVFCDTHKATAKHDCDFDFAKMGKEQLTKANPKLNDKPRGGRSFTRLD</sequence>
<keyword evidence="3" id="KW-0862">Zinc</keyword>
<accession>A0A9P3HG08</accession>
<feature type="compositionally biased region" description="Low complexity" evidence="4">
    <location>
        <begin position="47"/>
        <end position="57"/>
    </location>
</feature>
<evidence type="ECO:0000256" key="4">
    <source>
        <dbReference type="SAM" id="MobiDB-lite"/>
    </source>
</evidence>
<dbReference type="OrthoDB" id="428577at2759"/>
<evidence type="ECO:0000256" key="2">
    <source>
        <dbReference type="ARBA" id="ARBA00022771"/>
    </source>
</evidence>
<evidence type="ECO:0000313" key="7">
    <source>
        <dbReference type="Proteomes" id="UP000827284"/>
    </source>
</evidence>
<organism evidence="6 7">
    <name type="scientific">Entomortierella parvispora</name>
    <dbReference type="NCBI Taxonomy" id="205924"/>
    <lineage>
        <taxon>Eukaryota</taxon>
        <taxon>Fungi</taxon>
        <taxon>Fungi incertae sedis</taxon>
        <taxon>Mucoromycota</taxon>
        <taxon>Mortierellomycotina</taxon>
        <taxon>Mortierellomycetes</taxon>
        <taxon>Mortierellales</taxon>
        <taxon>Mortierellaceae</taxon>
        <taxon>Entomortierella</taxon>
    </lineage>
</organism>
<reference evidence="6" key="1">
    <citation type="submission" date="2021-11" db="EMBL/GenBank/DDBJ databases">
        <authorList>
            <person name="Herlambang A."/>
            <person name="Guo Y."/>
            <person name="Takashima Y."/>
            <person name="Nishizawa T."/>
        </authorList>
    </citation>
    <scope>NUCLEOTIDE SEQUENCE</scope>
    <source>
        <strain evidence="6">E1425</strain>
    </source>
</reference>
<dbReference type="InterPro" id="IPR035896">
    <property type="entry name" value="AN1-like_Znf"/>
</dbReference>
<gene>
    <name evidence="6" type="ORF">EMPS_08241</name>
</gene>
<evidence type="ECO:0000259" key="5">
    <source>
        <dbReference type="SMART" id="SM00154"/>
    </source>
</evidence>
<feature type="region of interest" description="Disordered" evidence="4">
    <location>
        <begin position="1"/>
        <end position="119"/>
    </location>
</feature>
<dbReference type="PANTHER" id="PTHR10634">
    <property type="entry name" value="AN1-TYPE ZINC FINGER PROTEIN"/>
    <property type="match status" value="1"/>
</dbReference>
<dbReference type="InterPro" id="IPR050652">
    <property type="entry name" value="AN1_A20_ZnFinger"/>
</dbReference>
<reference evidence="6" key="2">
    <citation type="journal article" date="2022" name="Microbiol. Resour. Announc.">
        <title>Whole-Genome Sequence of Entomortierella parvispora E1425, a Mucoromycotan Fungus Associated with Burkholderiaceae-Related Endosymbiotic Bacteria.</title>
        <authorList>
            <person name="Herlambang A."/>
            <person name="Guo Y."/>
            <person name="Takashima Y."/>
            <person name="Narisawa K."/>
            <person name="Ohta H."/>
            <person name="Nishizawa T."/>
        </authorList>
    </citation>
    <scope>NUCLEOTIDE SEQUENCE</scope>
    <source>
        <strain evidence="6">E1425</strain>
    </source>
</reference>
<dbReference type="SUPFAM" id="SSF118310">
    <property type="entry name" value="AN1-like Zinc finger"/>
    <property type="match status" value="1"/>
</dbReference>
<dbReference type="Gene3D" id="4.10.1110.10">
    <property type="entry name" value="AN1-like Zinc finger"/>
    <property type="match status" value="1"/>
</dbReference>
<dbReference type="SMART" id="SM00154">
    <property type="entry name" value="ZnF_AN1"/>
    <property type="match status" value="1"/>
</dbReference>
<feature type="compositionally biased region" description="Low complexity" evidence="4">
    <location>
        <begin position="77"/>
        <end position="117"/>
    </location>
</feature>
<evidence type="ECO:0000256" key="1">
    <source>
        <dbReference type="ARBA" id="ARBA00022723"/>
    </source>
</evidence>
<dbReference type="AlphaFoldDB" id="A0A9P3HG08"/>
<evidence type="ECO:0000313" key="6">
    <source>
        <dbReference type="EMBL" id="GJJ75883.1"/>
    </source>
</evidence>